<dbReference type="InterPro" id="IPR011047">
    <property type="entry name" value="Quinoprotein_ADH-like_sf"/>
</dbReference>
<accession>A0A2U9ICJ7</accession>
<proteinExistence type="predicted"/>
<dbReference type="EMBL" id="CP029289">
    <property type="protein sequence ID" value="AWR93733.1"/>
    <property type="molecule type" value="Genomic_DNA"/>
</dbReference>
<evidence type="ECO:0000313" key="2">
    <source>
        <dbReference type="EMBL" id="AWR93733.1"/>
    </source>
</evidence>
<sequence length="336" mass="35934">MVFVTVGDVGFTFSAIANLLANEPQKVFRGMGYGAIYAFNAQNGQLIWMMYTKGELMPSPAVYGNELVFATGNGTIEAVNPYDGEELWQDNLQGYIDSMSSLDYYILPNGIPVFIAGFTLLQQPYGVVVAVNGENGDILWISTPTDWSIYDTSGGDGPVAVDQQSGIVVQENVANESNNYVYTIVTAYNASNGEELWTTPIGYGYLPVAFKSAVPYIDNGIVYITSPSTASVTALNITNGNVIWNTSLTPYVKPASPDTPGAPRGAPVIYNGYLWLTAGPYVLALNPSNGQIEDSYDIGGGFGITNPVIAGSTMFLANSFGWAIAIPLQDIVPSLQ</sequence>
<name>A0A2U9ICJ7_9CREN</name>
<dbReference type="SMART" id="SM00564">
    <property type="entry name" value="PQQ"/>
    <property type="match status" value="6"/>
</dbReference>
<organism evidence="2 3">
    <name type="scientific">Acidianus brierleyi</name>
    <dbReference type="NCBI Taxonomy" id="41673"/>
    <lineage>
        <taxon>Archaea</taxon>
        <taxon>Thermoproteota</taxon>
        <taxon>Thermoprotei</taxon>
        <taxon>Sulfolobales</taxon>
        <taxon>Sulfolobaceae</taxon>
        <taxon>Acidianus</taxon>
    </lineage>
</organism>
<dbReference type="SUPFAM" id="SSF50998">
    <property type="entry name" value="Quinoprotein alcohol dehydrogenase-like"/>
    <property type="match status" value="2"/>
</dbReference>
<gene>
    <name evidence="2" type="ORF">DFR85_02990</name>
</gene>
<dbReference type="InterPro" id="IPR015943">
    <property type="entry name" value="WD40/YVTN_repeat-like_dom_sf"/>
</dbReference>
<dbReference type="AlphaFoldDB" id="A0A2U9ICJ7"/>
<dbReference type="KEGG" id="abri:DFR85_02990"/>
<dbReference type="Pfam" id="PF13360">
    <property type="entry name" value="PQQ_2"/>
    <property type="match status" value="1"/>
</dbReference>
<reference evidence="2 3" key="1">
    <citation type="submission" date="2018-05" db="EMBL/GenBank/DDBJ databases">
        <title>Complete Genome Sequences of Extremely Thermoacidophilic, Metal-Mobilizing Type-Strain Members of the Archaeal Family Sulfolobaceae: Acidianus brierleyi DSM-1651T, Acidianus sulfidivorans DSM-18786T, Metallosphaera hakonensis DSM-7519T, and Metallosphaera prunae DSM-10039T.</title>
        <authorList>
            <person name="Counts J.A."/>
            <person name="Kelly R.M."/>
        </authorList>
    </citation>
    <scope>NUCLEOTIDE SEQUENCE [LARGE SCALE GENOMIC DNA]</scope>
    <source>
        <strain evidence="2 3">DSM 1651</strain>
    </source>
</reference>
<dbReference type="PANTHER" id="PTHR34512:SF30">
    <property type="entry name" value="OUTER MEMBRANE PROTEIN ASSEMBLY FACTOR BAMB"/>
    <property type="match status" value="1"/>
</dbReference>
<evidence type="ECO:0000259" key="1">
    <source>
        <dbReference type="Pfam" id="PF13360"/>
    </source>
</evidence>
<dbReference type="Gene3D" id="2.40.128.630">
    <property type="match status" value="1"/>
</dbReference>
<keyword evidence="3" id="KW-1185">Reference proteome</keyword>
<dbReference type="InterPro" id="IPR002372">
    <property type="entry name" value="PQQ_rpt_dom"/>
</dbReference>
<dbReference type="InterPro" id="IPR018391">
    <property type="entry name" value="PQQ_b-propeller_rpt"/>
</dbReference>
<protein>
    <recommendedName>
        <fullName evidence="1">Pyrrolo-quinoline quinone repeat domain-containing protein</fullName>
    </recommendedName>
</protein>
<dbReference type="PANTHER" id="PTHR34512">
    <property type="entry name" value="CELL SURFACE PROTEIN"/>
    <property type="match status" value="1"/>
</dbReference>
<feature type="domain" description="Pyrrolo-quinoline quinone repeat" evidence="1">
    <location>
        <begin position="126"/>
        <end position="304"/>
    </location>
</feature>
<dbReference type="Gene3D" id="2.130.10.10">
    <property type="entry name" value="YVTN repeat-like/Quinoprotein amine dehydrogenase"/>
    <property type="match status" value="1"/>
</dbReference>
<evidence type="ECO:0000313" key="3">
    <source>
        <dbReference type="Proteomes" id="UP000248044"/>
    </source>
</evidence>
<dbReference type="Proteomes" id="UP000248044">
    <property type="component" value="Chromosome"/>
</dbReference>